<keyword evidence="2" id="KW-1185">Reference proteome</keyword>
<dbReference type="EMBL" id="AP022580">
    <property type="protein sequence ID" value="BBX94694.1"/>
    <property type="molecule type" value="Genomic_DNA"/>
</dbReference>
<accession>A0ABN5ZP45</accession>
<organism evidence="1 2">
    <name type="scientific">Mycolicibacterium boenickei</name>
    <dbReference type="NCBI Taxonomy" id="146017"/>
    <lineage>
        <taxon>Bacteria</taxon>
        <taxon>Bacillati</taxon>
        <taxon>Actinomycetota</taxon>
        <taxon>Actinomycetes</taxon>
        <taxon>Mycobacteriales</taxon>
        <taxon>Mycobacteriaceae</taxon>
        <taxon>Mycolicibacterium</taxon>
    </lineage>
</organism>
<protein>
    <recommendedName>
        <fullName evidence="3">ESX-1 secretion-associated protein</fullName>
    </recommendedName>
</protein>
<evidence type="ECO:0008006" key="3">
    <source>
        <dbReference type="Google" id="ProtNLM"/>
    </source>
</evidence>
<keyword evidence="1" id="KW-0614">Plasmid</keyword>
<geneLocation type="plasmid" evidence="1 2">
    <name>pJCM15653</name>
</geneLocation>
<gene>
    <name evidence="1" type="ORF">MBOE_63430</name>
</gene>
<proteinExistence type="predicted"/>
<reference evidence="1 2" key="1">
    <citation type="journal article" date="2019" name="Emerg. Microbes Infect.">
        <title>Comprehensive subspecies identification of 175 nontuberculous mycobacteria species based on 7547 genomic profiles.</title>
        <authorList>
            <person name="Matsumoto Y."/>
            <person name="Kinjo T."/>
            <person name="Motooka D."/>
            <person name="Nabeya D."/>
            <person name="Jung N."/>
            <person name="Uechi K."/>
            <person name="Horii T."/>
            <person name="Iida T."/>
            <person name="Fujita J."/>
            <person name="Nakamura S."/>
        </authorList>
    </citation>
    <scope>NUCLEOTIDE SEQUENCE [LARGE SCALE GENOMIC DNA]</scope>
    <source>
        <strain evidence="1 2">JCM 15653</strain>
        <plasmid evidence="1">pJCM15653</plasmid>
    </source>
</reference>
<evidence type="ECO:0000313" key="1">
    <source>
        <dbReference type="EMBL" id="BBX94694.1"/>
    </source>
</evidence>
<evidence type="ECO:0000313" key="2">
    <source>
        <dbReference type="Proteomes" id="UP000466683"/>
    </source>
</evidence>
<dbReference type="RefSeq" id="WP_077743995.1">
    <property type="nucleotide sequence ID" value="NZ_AP022580.1"/>
</dbReference>
<sequence>MTAPDEFLTAATANIRAFNDATSMAQLFDRALTADEAYGILDATEVLVQLMPRALIRLSLAVGQSLAVSSTDDAATDGAVAPLAVAAMHMAQAAHFISEASENIDPLLADVLDDTDDGEAHQWRGFVAVVRGWTRTRRGHQAAA</sequence>
<name>A0ABN5ZP45_9MYCO</name>
<dbReference type="Proteomes" id="UP000466683">
    <property type="component" value="Plasmid pJCM15653"/>
</dbReference>